<organism evidence="1 2">
    <name type="scientific">Kouleothrix aurantiaca</name>
    <dbReference type="NCBI Taxonomy" id="186479"/>
    <lineage>
        <taxon>Bacteria</taxon>
        <taxon>Bacillati</taxon>
        <taxon>Chloroflexota</taxon>
        <taxon>Chloroflexia</taxon>
        <taxon>Chloroflexales</taxon>
        <taxon>Roseiflexineae</taxon>
        <taxon>Roseiflexaceae</taxon>
        <taxon>Kouleothrix</taxon>
    </lineage>
</organism>
<protein>
    <submittedName>
        <fullName evidence="1">Gamma-glutamyltransferase</fullName>
    </submittedName>
</protein>
<accession>A0A0P9D752</accession>
<evidence type="ECO:0000313" key="2">
    <source>
        <dbReference type="Proteomes" id="UP000050509"/>
    </source>
</evidence>
<keyword evidence="1" id="KW-0808">Transferase</keyword>
<dbReference type="PANTHER" id="PTHR43881">
    <property type="entry name" value="GAMMA-GLUTAMYLTRANSPEPTIDASE (AFU_ORTHOLOGUE AFUA_4G13580)"/>
    <property type="match status" value="1"/>
</dbReference>
<keyword evidence="2" id="KW-1185">Reference proteome</keyword>
<sequence>ARFGRLPFAELFADAIAYAEEGYPVSPRSARNWGFAYQRFARELPRTAFGHWAATFASDGHAPAPGEIWRCPNMARSLQQIAESGAAAFYTGELAERIGKFAEATGGWLRAADFAAHQHTWVDPISTSYRGYDVWEIPPNGQGLAALLALNILEGFALGSIPRDSAASYHLQLEAMKLAYLDAHRYIADPEHAAVPTAELLSKEYATRRRALIGQEALDPQPGEPLRSDTAYLCAVDSDGMMVSLIESTFDSFGSGIVIPGTGIALQNRGAGFSLDAAHPNALAPGKRPYHTIIPGFL</sequence>
<reference evidence="1 2" key="1">
    <citation type="submission" date="2015-09" db="EMBL/GenBank/DDBJ databases">
        <title>Draft genome sequence of Kouleothrix aurantiaca JCM 19913.</title>
        <authorList>
            <person name="Hemp J."/>
        </authorList>
    </citation>
    <scope>NUCLEOTIDE SEQUENCE [LARGE SCALE GENOMIC DNA]</scope>
    <source>
        <strain evidence="1 2">COM-B</strain>
    </source>
</reference>
<dbReference type="Pfam" id="PF01019">
    <property type="entry name" value="G_glu_transpept"/>
    <property type="match status" value="1"/>
</dbReference>
<dbReference type="GO" id="GO:0016740">
    <property type="term" value="F:transferase activity"/>
    <property type="evidence" value="ECO:0007669"/>
    <property type="project" value="UniProtKB-KW"/>
</dbReference>
<dbReference type="Gene3D" id="3.60.20.40">
    <property type="match status" value="1"/>
</dbReference>
<evidence type="ECO:0000313" key="1">
    <source>
        <dbReference type="EMBL" id="KPV48417.1"/>
    </source>
</evidence>
<dbReference type="InterPro" id="IPR052896">
    <property type="entry name" value="GGT-like_enzyme"/>
</dbReference>
<gene>
    <name evidence="1" type="ORF">SE17_38195</name>
</gene>
<dbReference type="PANTHER" id="PTHR43881:SF1">
    <property type="entry name" value="GAMMA-GLUTAMYLTRANSPEPTIDASE (AFU_ORTHOLOGUE AFUA_4G13580)"/>
    <property type="match status" value="1"/>
</dbReference>
<dbReference type="Proteomes" id="UP000050509">
    <property type="component" value="Unassembled WGS sequence"/>
</dbReference>
<dbReference type="InterPro" id="IPR029055">
    <property type="entry name" value="Ntn_hydrolases_N"/>
</dbReference>
<comment type="caution">
    <text evidence="1">The sequence shown here is derived from an EMBL/GenBank/DDBJ whole genome shotgun (WGS) entry which is preliminary data.</text>
</comment>
<feature type="non-terminal residue" evidence="1">
    <location>
        <position position="298"/>
    </location>
</feature>
<dbReference type="AlphaFoldDB" id="A0A0P9D752"/>
<feature type="non-terminal residue" evidence="1">
    <location>
        <position position="1"/>
    </location>
</feature>
<dbReference type="InterPro" id="IPR043138">
    <property type="entry name" value="GGT_lsub"/>
</dbReference>
<name>A0A0P9D752_9CHLR</name>
<dbReference type="SUPFAM" id="SSF56235">
    <property type="entry name" value="N-terminal nucleophile aminohydrolases (Ntn hydrolases)"/>
    <property type="match status" value="1"/>
</dbReference>
<dbReference type="PRINTS" id="PR01210">
    <property type="entry name" value="GGTRANSPTASE"/>
</dbReference>
<dbReference type="Gene3D" id="1.10.246.130">
    <property type="match status" value="1"/>
</dbReference>
<dbReference type="EMBL" id="LJCR01002672">
    <property type="protein sequence ID" value="KPV48417.1"/>
    <property type="molecule type" value="Genomic_DNA"/>
</dbReference>
<proteinExistence type="predicted"/>
<dbReference type="InterPro" id="IPR043137">
    <property type="entry name" value="GGT_ssub_C"/>
</dbReference>